<dbReference type="Proteomes" id="UP000827872">
    <property type="component" value="Linkage Group LG13"/>
</dbReference>
<evidence type="ECO:0000313" key="1">
    <source>
        <dbReference type="EMBL" id="KAH8012341.1"/>
    </source>
</evidence>
<name>A0ACB8FYR7_9SAUR</name>
<gene>
    <name evidence="1" type="ORF">K3G42_016519</name>
</gene>
<comment type="caution">
    <text evidence="1">The sequence shown here is derived from an EMBL/GenBank/DDBJ whole genome shotgun (WGS) entry which is preliminary data.</text>
</comment>
<organism evidence="1 2">
    <name type="scientific">Sphaerodactylus townsendi</name>
    <dbReference type="NCBI Taxonomy" id="933632"/>
    <lineage>
        <taxon>Eukaryota</taxon>
        <taxon>Metazoa</taxon>
        <taxon>Chordata</taxon>
        <taxon>Craniata</taxon>
        <taxon>Vertebrata</taxon>
        <taxon>Euteleostomi</taxon>
        <taxon>Lepidosauria</taxon>
        <taxon>Squamata</taxon>
        <taxon>Bifurcata</taxon>
        <taxon>Gekkota</taxon>
        <taxon>Sphaerodactylidae</taxon>
        <taxon>Sphaerodactylus</taxon>
    </lineage>
</organism>
<dbReference type="EMBL" id="CM037626">
    <property type="protein sequence ID" value="KAH8012341.1"/>
    <property type="molecule type" value="Genomic_DNA"/>
</dbReference>
<evidence type="ECO:0000313" key="2">
    <source>
        <dbReference type="Proteomes" id="UP000827872"/>
    </source>
</evidence>
<accession>A0ACB8FYR7</accession>
<reference evidence="1" key="1">
    <citation type="submission" date="2021-08" db="EMBL/GenBank/DDBJ databases">
        <title>The first chromosome-level gecko genome reveals the dynamic sex chromosomes of Neotropical dwarf geckos (Sphaerodactylidae: Sphaerodactylus).</title>
        <authorList>
            <person name="Pinto B.J."/>
            <person name="Keating S.E."/>
            <person name="Gamble T."/>
        </authorList>
    </citation>
    <scope>NUCLEOTIDE SEQUENCE</scope>
    <source>
        <strain evidence="1">TG3544</strain>
    </source>
</reference>
<keyword evidence="2" id="KW-1185">Reference proteome</keyword>
<protein>
    <submittedName>
        <fullName evidence="1">Uncharacterized protein</fullName>
    </submittedName>
</protein>
<proteinExistence type="predicted"/>
<sequence>MDEGSPLSPKASAFRIASLIAAAGQPDREPQQQPGGPFAALDAQLSAHGGLPKPYSPAALAAAARRRMHFSAVTRDMEAFAANSLSSLNASAAYPHLAPPSPAQPAAAAAYGHHEPPQPQPHYEPCAAQQQQHQQAHQQAHQQQQPPSQQQQQHGYPFAGSGSNPPPAPGSETPEGAGGGSSAPSSAKAAVKKNAKVANVSVQLEMKALWDEFNQLGTEMIVTKAGRSV</sequence>